<dbReference type="PROSITE" id="PS00036">
    <property type="entry name" value="BZIP_BASIC"/>
    <property type="match status" value="1"/>
</dbReference>
<evidence type="ECO:0000256" key="1">
    <source>
        <dbReference type="ARBA" id="ARBA00004123"/>
    </source>
</evidence>
<comment type="caution">
    <text evidence="5">The sequence shown here is derived from an EMBL/GenBank/DDBJ whole genome shotgun (WGS) entry which is preliminary data.</text>
</comment>
<dbReference type="AlphaFoldDB" id="A0A550CLJ7"/>
<name>A0A550CLJ7_9AGAR</name>
<dbReference type="PANTHER" id="PTHR40621:SF7">
    <property type="entry name" value="BZIP DOMAIN-CONTAINING PROTEIN"/>
    <property type="match status" value="1"/>
</dbReference>
<protein>
    <recommendedName>
        <fullName evidence="4">BZIP domain-containing protein</fullName>
    </recommendedName>
</protein>
<dbReference type="GO" id="GO:0090575">
    <property type="term" value="C:RNA polymerase II transcription regulator complex"/>
    <property type="evidence" value="ECO:0007669"/>
    <property type="project" value="TreeGrafter"/>
</dbReference>
<evidence type="ECO:0000256" key="2">
    <source>
        <dbReference type="ARBA" id="ARBA00023242"/>
    </source>
</evidence>
<proteinExistence type="predicted"/>
<evidence type="ECO:0000256" key="3">
    <source>
        <dbReference type="SAM" id="MobiDB-lite"/>
    </source>
</evidence>
<feature type="region of interest" description="Disordered" evidence="3">
    <location>
        <begin position="103"/>
        <end position="204"/>
    </location>
</feature>
<dbReference type="SMART" id="SM00338">
    <property type="entry name" value="BRLZ"/>
    <property type="match status" value="1"/>
</dbReference>
<feature type="compositionally biased region" description="Basic and acidic residues" evidence="3">
    <location>
        <begin position="103"/>
        <end position="122"/>
    </location>
</feature>
<feature type="compositionally biased region" description="Low complexity" evidence="3">
    <location>
        <begin position="1"/>
        <end position="21"/>
    </location>
</feature>
<feature type="domain" description="BZIP" evidence="4">
    <location>
        <begin position="55"/>
        <end position="69"/>
    </location>
</feature>
<dbReference type="EMBL" id="VDMD01000004">
    <property type="protein sequence ID" value="TRM65681.1"/>
    <property type="molecule type" value="Genomic_DNA"/>
</dbReference>
<feature type="compositionally biased region" description="Polar residues" evidence="3">
    <location>
        <begin position="124"/>
        <end position="135"/>
    </location>
</feature>
<dbReference type="STRING" id="97359.A0A550CLJ7"/>
<feature type="compositionally biased region" description="Basic and acidic residues" evidence="3">
    <location>
        <begin position="38"/>
        <end position="55"/>
    </location>
</feature>
<organism evidence="5 6">
    <name type="scientific">Schizophyllum amplum</name>
    <dbReference type="NCBI Taxonomy" id="97359"/>
    <lineage>
        <taxon>Eukaryota</taxon>
        <taxon>Fungi</taxon>
        <taxon>Dikarya</taxon>
        <taxon>Basidiomycota</taxon>
        <taxon>Agaricomycotina</taxon>
        <taxon>Agaricomycetes</taxon>
        <taxon>Agaricomycetidae</taxon>
        <taxon>Agaricales</taxon>
        <taxon>Schizophyllaceae</taxon>
        <taxon>Schizophyllum</taxon>
    </lineage>
</organism>
<reference evidence="5 6" key="1">
    <citation type="journal article" date="2019" name="New Phytol.">
        <title>Comparative genomics reveals unique wood-decay strategies and fruiting body development in the Schizophyllaceae.</title>
        <authorList>
            <person name="Almasi E."/>
            <person name="Sahu N."/>
            <person name="Krizsan K."/>
            <person name="Balint B."/>
            <person name="Kovacs G.M."/>
            <person name="Kiss B."/>
            <person name="Cseklye J."/>
            <person name="Drula E."/>
            <person name="Henrissat B."/>
            <person name="Nagy I."/>
            <person name="Chovatia M."/>
            <person name="Adam C."/>
            <person name="LaButti K."/>
            <person name="Lipzen A."/>
            <person name="Riley R."/>
            <person name="Grigoriev I.V."/>
            <person name="Nagy L.G."/>
        </authorList>
    </citation>
    <scope>NUCLEOTIDE SEQUENCE [LARGE SCALE GENOMIC DNA]</scope>
    <source>
        <strain evidence="5 6">NL-1724</strain>
    </source>
</reference>
<dbReference type="GO" id="GO:0000976">
    <property type="term" value="F:transcription cis-regulatory region binding"/>
    <property type="evidence" value="ECO:0007669"/>
    <property type="project" value="InterPro"/>
</dbReference>
<dbReference type="InterPro" id="IPR046347">
    <property type="entry name" value="bZIP_sf"/>
</dbReference>
<dbReference type="InterPro" id="IPR050936">
    <property type="entry name" value="AP-1-like"/>
</dbReference>
<dbReference type="Proteomes" id="UP000320762">
    <property type="component" value="Unassembled WGS sequence"/>
</dbReference>
<sequence length="500" mass="54426">MSSAVAPGAASSSTTLWATASKEWVIPSKPKPGRKPKKETLQAKEGDEQTDDKGRRVQNRAAQRAFRERKQSQLAELQARLQAYEQGEIERNVALQNIAKRLKEENETLRQENTALKEKLSAYEEQTQQPTASSTSRKKSKVDVPEPQVASPYAGTPSPPDLVSSPESADTPDMRYSPVPLPAMEPVYTTHPSKPDANEQHSAEPPMPAFDCGFCSDDTPCVCRIAFEQAAEGLAAEAQKMSNQPHLISFDKADMHSSILDNMPTYQPPVPLRRRNAGAPRNSIFAVAPAPPTCSGDPSNCAACASDTFGKAFCEALGESSEVAPPSVGRCADCPGDCDRMRGSSAPDAFSSGRGDEAEASTIPTNDAWMQLKSHPNIAFEDLSLLADVVSRRSKCTGPRVIISPAPGSITPERSSTPVDSQLSTEAPLQPAEAPFKEIEPEPEPEWRSSPEFRPSPDFRPPIFKEEERPMLTCGRRGMREVEVTAVQEALRLLDAKFRL</sequence>
<feature type="compositionally biased region" description="Polar residues" evidence="3">
    <location>
        <begin position="412"/>
        <end position="427"/>
    </location>
</feature>
<feature type="region of interest" description="Disordered" evidence="3">
    <location>
        <begin position="401"/>
        <end position="470"/>
    </location>
</feature>
<dbReference type="InterPro" id="IPR004827">
    <property type="entry name" value="bZIP"/>
</dbReference>
<dbReference type="Gene3D" id="1.20.5.170">
    <property type="match status" value="1"/>
</dbReference>
<feature type="compositionally biased region" description="Basic and acidic residues" evidence="3">
    <location>
        <begin position="193"/>
        <end position="202"/>
    </location>
</feature>
<feature type="region of interest" description="Disordered" evidence="3">
    <location>
        <begin position="1"/>
        <end position="72"/>
    </location>
</feature>
<dbReference type="GO" id="GO:0001228">
    <property type="term" value="F:DNA-binding transcription activator activity, RNA polymerase II-specific"/>
    <property type="evidence" value="ECO:0007669"/>
    <property type="project" value="TreeGrafter"/>
</dbReference>
<evidence type="ECO:0000313" key="5">
    <source>
        <dbReference type="EMBL" id="TRM65681.1"/>
    </source>
</evidence>
<dbReference type="SUPFAM" id="SSF57959">
    <property type="entry name" value="Leucine zipper domain"/>
    <property type="match status" value="1"/>
</dbReference>
<comment type="subcellular location">
    <subcellularLocation>
        <location evidence="1">Nucleus</location>
    </subcellularLocation>
</comment>
<feature type="compositionally biased region" description="Basic and acidic residues" evidence="3">
    <location>
        <begin position="435"/>
        <end position="470"/>
    </location>
</feature>
<evidence type="ECO:0000313" key="6">
    <source>
        <dbReference type="Proteomes" id="UP000320762"/>
    </source>
</evidence>
<keyword evidence="6" id="KW-1185">Reference proteome</keyword>
<dbReference type="OrthoDB" id="5374328at2759"/>
<gene>
    <name evidence="5" type="ORF">BD626DRAFT_485534</name>
</gene>
<dbReference type="Pfam" id="PF10297">
    <property type="entry name" value="Hap4_Hap_bind"/>
    <property type="match status" value="1"/>
</dbReference>
<keyword evidence="2" id="KW-0539">Nucleus</keyword>
<dbReference type="PANTHER" id="PTHR40621">
    <property type="entry name" value="TRANSCRIPTION FACTOR KAPC-RELATED"/>
    <property type="match status" value="1"/>
</dbReference>
<evidence type="ECO:0000259" key="4">
    <source>
        <dbReference type="PROSITE" id="PS00036"/>
    </source>
</evidence>
<accession>A0A550CLJ7</accession>
<dbReference type="InterPro" id="IPR018287">
    <property type="entry name" value="Hap4_TF_heteromerisation"/>
</dbReference>
<dbReference type="CDD" id="cd14688">
    <property type="entry name" value="bZIP_YAP"/>
    <property type="match status" value="1"/>
</dbReference>